<gene>
    <name evidence="3" type="ORF">QPL79_02760</name>
</gene>
<dbReference type="EMBL" id="JASNVW010000001">
    <property type="protein sequence ID" value="MDK6028284.1"/>
    <property type="molecule type" value="Genomic_DNA"/>
</dbReference>
<dbReference type="Proteomes" id="UP001529235">
    <property type="component" value="Unassembled WGS sequence"/>
</dbReference>
<comment type="similarity">
    <text evidence="1">Belongs to the UPF0248 family.</text>
</comment>
<keyword evidence="4" id="KW-1185">Reference proteome</keyword>
<dbReference type="InterPro" id="IPR007547">
    <property type="entry name" value="UPF0248"/>
</dbReference>
<dbReference type="Pfam" id="PF04457">
    <property type="entry name" value="MJ1316"/>
    <property type="match status" value="1"/>
</dbReference>
<name>A0ABD4Z588_9CREN</name>
<dbReference type="HAMAP" id="MF_01245">
    <property type="entry name" value="UPF0248"/>
    <property type="match status" value="1"/>
</dbReference>
<dbReference type="AlphaFoldDB" id="A0ABD4Z588"/>
<evidence type="ECO:0000256" key="1">
    <source>
        <dbReference type="HAMAP-Rule" id="MF_01245"/>
    </source>
</evidence>
<evidence type="ECO:0000259" key="2">
    <source>
        <dbReference type="Pfam" id="PF04457"/>
    </source>
</evidence>
<dbReference type="RefSeq" id="WP_285273251.1">
    <property type="nucleotide sequence ID" value="NZ_JASNVW010000001.1"/>
</dbReference>
<comment type="caution">
    <text evidence="3">The sequence shown here is derived from an EMBL/GenBank/DDBJ whole genome shotgun (WGS) entry which is preliminary data.</text>
</comment>
<protein>
    <recommendedName>
        <fullName evidence="1">UPF0248 protein QPL79_02760</fullName>
    </recommendedName>
</protein>
<accession>A0ABD4Z588</accession>
<evidence type="ECO:0000313" key="4">
    <source>
        <dbReference type="Proteomes" id="UP001529235"/>
    </source>
</evidence>
<dbReference type="InterPro" id="IPR040459">
    <property type="entry name" value="MJ1316"/>
</dbReference>
<sequence>MRIKDIVNKILWSVKNIEDYYLVVIDRIDETGFRKIPFSKIVRIDNNYVYVIDSSGYEHAIPIHRIVKIVKNNEIIFERKNR</sequence>
<reference evidence="3 4" key="1">
    <citation type="submission" date="2023-05" db="EMBL/GenBank/DDBJ databases">
        <title>A new hyperthermophilic archaea 'Ignisphaera cupida' sp. nov. and description of the family 'Ignisphaeraceae' fam. nov.</title>
        <authorList>
            <person name="Podosokorskaya O.A."/>
            <person name="Elcheninov A.G."/>
            <person name="Klukina A."/>
            <person name="Merkel A.Y."/>
        </authorList>
    </citation>
    <scope>NUCLEOTIDE SEQUENCE [LARGE SCALE GENOMIC DNA]</scope>
    <source>
        <strain evidence="3 4">4213-co</strain>
    </source>
</reference>
<proteinExistence type="inferred from homology"/>
<organism evidence="3 4">
    <name type="scientific">Ignisphaera cupida</name>
    <dbReference type="NCBI Taxonomy" id="3050454"/>
    <lineage>
        <taxon>Archaea</taxon>
        <taxon>Thermoproteota</taxon>
        <taxon>Thermoprotei</taxon>
        <taxon>Desulfurococcales</taxon>
        <taxon>Desulfurococcaceae</taxon>
        <taxon>Ignisphaera</taxon>
    </lineage>
</organism>
<evidence type="ECO:0000313" key="3">
    <source>
        <dbReference type="EMBL" id="MDK6028284.1"/>
    </source>
</evidence>
<feature type="domain" description="MJ1316 RNA cyclic group end recognition" evidence="2">
    <location>
        <begin position="1"/>
        <end position="79"/>
    </location>
</feature>